<dbReference type="EMBL" id="UZAF01002041">
    <property type="protein sequence ID" value="VDO09887.1"/>
    <property type="molecule type" value="Genomic_DNA"/>
</dbReference>
<evidence type="ECO:0000313" key="3">
    <source>
        <dbReference type="WBParaSite" id="HPLM_0000151301-mRNA-1"/>
    </source>
</evidence>
<name>A0A0N4VW43_HAEPC</name>
<dbReference type="Proteomes" id="UP000268014">
    <property type="component" value="Unassembled WGS sequence"/>
</dbReference>
<gene>
    <name evidence="1" type="ORF">HPLM_LOCUS1511</name>
</gene>
<dbReference type="WBParaSite" id="HPLM_0000151301-mRNA-1">
    <property type="protein sequence ID" value="HPLM_0000151301-mRNA-1"/>
    <property type="gene ID" value="HPLM_0000151301"/>
</dbReference>
<organism evidence="3">
    <name type="scientific">Haemonchus placei</name>
    <name type="common">Barber's pole worm</name>
    <dbReference type="NCBI Taxonomy" id="6290"/>
    <lineage>
        <taxon>Eukaryota</taxon>
        <taxon>Metazoa</taxon>
        <taxon>Ecdysozoa</taxon>
        <taxon>Nematoda</taxon>
        <taxon>Chromadorea</taxon>
        <taxon>Rhabditida</taxon>
        <taxon>Rhabditina</taxon>
        <taxon>Rhabditomorpha</taxon>
        <taxon>Strongyloidea</taxon>
        <taxon>Trichostrongylidae</taxon>
        <taxon>Haemonchus</taxon>
    </lineage>
</organism>
<dbReference type="AlphaFoldDB" id="A0A0N4VW43"/>
<reference evidence="3" key="1">
    <citation type="submission" date="2017-02" db="UniProtKB">
        <authorList>
            <consortium name="WormBaseParasite"/>
        </authorList>
    </citation>
    <scope>IDENTIFICATION</scope>
</reference>
<protein>
    <submittedName>
        <fullName evidence="3">FCP1 homology domain-containing protein</fullName>
    </submittedName>
</protein>
<keyword evidence="2" id="KW-1185">Reference proteome</keyword>
<sequence>MTILVLDNLPDLHSYSHSRGPDRVDVAASMPAVVHAFQMACTRMDEVMMKHLKS</sequence>
<accession>A0A0N4VW43</accession>
<evidence type="ECO:0000313" key="2">
    <source>
        <dbReference type="Proteomes" id="UP000268014"/>
    </source>
</evidence>
<evidence type="ECO:0000313" key="1">
    <source>
        <dbReference type="EMBL" id="VDO09887.1"/>
    </source>
</evidence>
<reference evidence="1 2" key="2">
    <citation type="submission" date="2018-11" db="EMBL/GenBank/DDBJ databases">
        <authorList>
            <consortium name="Pathogen Informatics"/>
        </authorList>
    </citation>
    <scope>NUCLEOTIDE SEQUENCE [LARGE SCALE GENOMIC DNA]</scope>
    <source>
        <strain evidence="1 2">MHpl1</strain>
    </source>
</reference>
<proteinExistence type="predicted"/>